<keyword evidence="5" id="KW-0520">NAD</keyword>
<dbReference type="AlphaFoldDB" id="A0A546XLU3"/>
<reference evidence="7 8" key="1">
    <citation type="journal article" date="2019" name="Appl. Microbiol. Biotechnol.">
        <title>Differential efficiency of wild type rhizogenic strains for rol gene transformation of plants.</title>
        <authorList>
            <person name="Desmet S."/>
            <person name="De Keyser E."/>
            <person name="Van Vaerenbergh J."/>
            <person name="Baeyen S."/>
            <person name="Van Huylenbroeck J."/>
            <person name="Geelen D."/>
            <person name="Dhooghe E."/>
        </authorList>
    </citation>
    <scope>NUCLEOTIDE SEQUENCE [LARGE SCALE GENOMIC DNA]</scope>
    <source>
        <strain evidence="7 8">GBBC3284</strain>
    </source>
</reference>
<dbReference type="Gene3D" id="3.40.109.10">
    <property type="entry name" value="NADH Oxidase"/>
    <property type="match status" value="1"/>
</dbReference>
<dbReference type="PANTHER" id="PTHR43543:SF1">
    <property type="entry name" value="MALONIC SEMIALDEHYDE REDUCTASE RUTE-RELATED"/>
    <property type="match status" value="1"/>
</dbReference>
<evidence type="ECO:0000256" key="4">
    <source>
        <dbReference type="ARBA" id="ARBA00023002"/>
    </source>
</evidence>
<accession>A0A546XLU3</accession>
<dbReference type="HAMAP" id="MF_01204">
    <property type="entry name" value="Oxidoreductase_RutE_HadB"/>
    <property type="match status" value="1"/>
</dbReference>
<sequence>MTKALDDTAPLDSKALATLFTEARTHNGWTDKLVSDETLKALYDLTKMGPTSANCSPGRFVFVRSPEAKEKLRPALSSGNLEKTMAAPVTVIAAIDSEFYEKLPVLFPHADARSWFTSSAAMAEETAFRNGTLQAGYLILAARALGLDTGAMSGFDKGKVDAAFFAGTTWKSNFLINLGHGDPSKLFGRLPRLGFEDACVLA</sequence>
<proteinExistence type="inferred from homology"/>
<keyword evidence="1 5" id="KW-0285">Flavoprotein</keyword>
<evidence type="ECO:0000256" key="1">
    <source>
        <dbReference type="ARBA" id="ARBA00022630"/>
    </source>
</evidence>
<feature type="domain" description="Nitroreductase" evidence="6">
    <location>
        <begin position="30"/>
        <end position="180"/>
    </location>
</feature>
<evidence type="ECO:0000259" key="6">
    <source>
        <dbReference type="Pfam" id="PF00881"/>
    </source>
</evidence>
<evidence type="ECO:0000256" key="3">
    <source>
        <dbReference type="ARBA" id="ARBA00022857"/>
    </source>
</evidence>
<dbReference type="Proteomes" id="UP000315434">
    <property type="component" value="Unassembled WGS sequence"/>
</dbReference>
<keyword evidence="4 5" id="KW-0560">Oxidoreductase</keyword>
<dbReference type="Pfam" id="PF00881">
    <property type="entry name" value="Nitroreductase"/>
    <property type="match status" value="1"/>
</dbReference>
<organism evidence="7 8">
    <name type="scientific">Rhizobium rhizogenes</name>
    <name type="common">Agrobacterium rhizogenes</name>
    <dbReference type="NCBI Taxonomy" id="359"/>
    <lineage>
        <taxon>Bacteria</taxon>
        <taxon>Pseudomonadati</taxon>
        <taxon>Pseudomonadota</taxon>
        <taxon>Alphaproteobacteria</taxon>
        <taxon>Hyphomicrobiales</taxon>
        <taxon>Rhizobiaceae</taxon>
        <taxon>Rhizobium/Agrobacterium group</taxon>
        <taxon>Rhizobium</taxon>
    </lineage>
</organism>
<dbReference type="InterPro" id="IPR023936">
    <property type="entry name" value="RutE-like"/>
</dbReference>
<dbReference type="InterPro" id="IPR000415">
    <property type="entry name" value="Nitroreductase-like"/>
</dbReference>
<dbReference type="EC" id="1.-.-.-" evidence="5"/>
<evidence type="ECO:0000256" key="5">
    <source>
        <dbReference type="HAMAP-Rule" id="MF_01204"/>
    </source>
</evidence>
<dbReference type="EMBL" id="SGNY01000002">
    <property type="protein sequence ID" value="TRB01714.1"/>
    <property type="molecule type" value="Genomic_DNA"/>
</dbReference>
<dbReference type="NCBIfam" id="NF003768">
    <property type="entry name" value="PRK05365.1"/>
    <property type="match status" value="1"/>
</dbReference>
<dbReference type="PANTHER" id="PTHR43543">
    <property type="entry name" value="MALONIC SEMIALDEHYDE REDUCTASE RUTE-RELATED"/>
    <property type="match status" value="1"/>
</dbReference>
<gene>
    <name evidence="7" type="ORF">EXN68_09625</name>
</gene>
<evidence type="ECO:0000313" key="8">
    <source>
        <dbReference type="Proteomes" id="UP000315434"/>
    </source>
</evidence>
<dbReference type="OrthoDB" id="9784375at2"/>
<dbReference type="InterPro" id="IPR050461">
    <property type="entry name" value="Nitroreductase_HadB/RutE"/>
</dbReference>
<dbReference type="SUPFAM" id="SSF55469">
    <property type="entry name" value="FMN-dependent nitroreductase-like"/>
    <property type="match status" value="1"/>
</dbReference>
<evidence type="ECO:0000256" key="2">
    <source>
        <dbReference type="ARBA" id="ARBA00022643"/>
    </source>
</evidence>
<keyword evidence="2 5" id="KW-0288">FMN</keyword>
<evidence type="ECO:0000313" key="7">
    <source>
        <dbReference type="EMBL" id="TRB01714.1"/>
    </source>
</evidence>
<dbReference type="GO" id="GO:0016491">
    <property type="term" value="F:oxidoreductase activity"/>
    <property type="evidence" value="ECO:0007669"/>
    <property type="project" value="UniProtKB-UniRule"/>
</dbReference>
<comment type="caution">
    <text evidence="7">The sequence shown here is derived from an EMBL/GenBank/DDBJ whole genome shotgun (WGS) entry which is preliminary data.</text>
</comment>
<dbReference type="CDD" id="cd02148">
    <property type="entry name" value="RutE-like"/>
    <property type="match status" value="1"/>
</dbReference>
<dbReference type="InterPro" id="IPR029479">
    <property type="entry name" value="Nitroreductase"/>
</dbReference>
<comment type="similarity">
    <text evidence="5">Belongs to the nitroreductase family. HadB/RutE subfamily.</text>
</comment>
<comment type="cofactor">
    <cofactor evidence="5">
        <name>FMN</name>
        <dbReference type="ChEBI" id="CHEBI:58210"/>
    </cofactor>
</comment>
<protein>
    <recommendedName>
        <fullName evidence="5">Putative NADH dehydrogenase/NAD(P)H nitroreductase EXN68_09625</fullName>
        <ecNumber evidence="5">1.-.-.-</ecNumber>
    </recommendedName>
</protein>
<dbReference type="RefSeq" id="WP_142840583.1">
    <property type="nucleotide sequence ID" value="NZ_SGNY01000002.1"/>
</dbReference>
<name>A0A546XLU3_RHIRH</name>
<keyword evidence="3 5" id="KW-0521">NADP</keyword>